<sequence length="221" mass="24364">MRVFERLKAAAGDDWRSYTEHRFVAGLGDGTLPAAAFRTYLVQDYLFLIQFARAYALAVFKGRTLADMRSAHRGVSAILDVEMDLHVKLCAAWGLSPEMLEATPEARATTAYTRFVIDTGLRGDLLDLHVALSPCVIGYAEIARRLAAAPAGSAPENPYREWIAEYAGDAYQDVAASAIAKLDDLGAYSLTERRFEGLTAIFAQACRLEADFWQMGLDESR</sequence>
<keyword evidence="1" id="KW-0378">Hydrolase</keyword>
<keyword evidence="1" id="KW-0784">Thiamine biosynthesis</keyword>
<accession>A0A931I479</accession>
<evidence type="ECO:0000313" key="4">
    <source>
        <dbReference type="Proteomes" id="UP000631694"/>
    </source>
</evidence>
<dbReference type="EMBL" id="JADZLT010000053">
    <property type="protein sequence ID" value="MBH0239164.1"/>
    <property type="molecule type" value="Genomic_DNA"/>
</dbReference>
<dbReference type="Gene3D" id="1.20.910.10">
    <property type="entry name" value="Heme oxygenase-like"/>
    <property type="match status" value="1"/>
</dbReference>
<keyword evidence="4" id="KW-1185">Reference proteome</keyword>
<dbReference type="GO" id="GO:0009228">
    <property type="term" value="P:thiamine biosynthetic process"/>
    <property type="evidence" value="ECO:0007669"/>
    <property type="project" value="UniProtKB-KW"/>
</dbReference>
<comment type="caution">
    <text evidence="3">The sequence shown here is derived from an EMBL/GenBank/DDBJ whole genome shotgun (WGS) entry which is preliminary data.</text>
</comment>
<protein>
    <recommendedName>
        <fullName evidence="1">Aminopyrimidine aminohydrolase</fullName>
        <ecNumber evidence="1">3.5.99.2</ecNumber>
    </recommendedName>
</protein>
<comment type="function">
    <text evidence="1">Catalyzes an amino-pyrimidine hydrolysis reaction at the C5' of the pyrimidine moiety of thiamine compounds, a reaction that is part of a thiamine salvage pathway.</text>
</comment>
<comment type="catalytic activity">
    <reaction evidence="1">
        <text>4-amino-5-aminomethyl-2-methylpyrimidine + H2O = 4-amino-5-hydroxymethyl-2-methylpyrimidine + NH4(+)</text>
        <dbReference type="Rhea" id="RHEA:31799"/>
        <dbReference type="ChEBI" id="CHEBI:15377"/>
        <dbReference type="ChEBI" id="CHEBI:16892"/>
        <dbReference type="ChEBI" id="CHEBI:28938"/>
        <dbReference type="ChEBI" id="CHEBI:63416"/>
        <dbReference type="EC" id="3.5.99.2"/>
    </reaction>
</comment>
<name>A0A931I479_9HYPH</name>
<dbReference type="AlphaFoldDB" id="A0A931I479"/>
<dbReference type="PANTHER" id="PTHR43198">
    <property type="entry name" value="BIFUNCTIONAL TH2 PROTEIN"/>
    <property type="match status" value="1"/>
</dbReference>
<dbReference type="NCBIfam" id="TIGR04306">
    <property type="entry name" value="salvage_TenA"/>
    <property type="match status" value="1"/>
</dbReference>
<dbReference type="InterPro" id="IPR027574">
    <property type="entry name" value="Thiaminase_II"/>
</dbReference>
<comment type="pathway">
    <text evidence="1">Cofactor biosynthesis; thiamine diphosphate biosynthesis.</text>
</comment>
<comment type="catalytic activity">
    <reaction evidence="1">
        <text>thiamine + H2O = 5-(2-hydroxyethyl)-4-methylthiazole + 4-amino-5-hydroxymethyl-2-methylpyrimidine + H(+)</text>
        <dbReference type="Rhea" id="RHEA:17509"/>
        <dbReference type="ChEBI" id="CHEBI:15377"/>
        <dbReference type="ChEBI" id="CHEBI:15378"/>
        <dbReference type="ChEBI" id="CHEBI:16892"/>
        <dbReference type="ChEBI" id="CHEBI:17957"/>
        <dbReference type="ChEBI" id="CHEBI:18385"/>
        <dbReference type="EC" id="3.5.99.2"/>
    </reaction>
</comment>
<dbReference type="GO" id="GO:0005829">
    <property type="term" value="C:cytosol"/>
    <property type="evidence" value="ECO:0007669"/>
    <property type="project" value="TreeGrafter"/>
</dbReference>
<comment type="similarity">
    <text evidence="1">Belongs to the TenA family.</text>
</comment>
<proteinExistence type="inferred from homology"/>
<organism evidence="3 4">
    <name type="scientific">Methylobrevis albus</name>
    <dbReference type="NCBI Taxonomy" id="2793297"/>
    <lineage>
        <taxon>Bacteria</taxon>
        <taxon>Pseudomonadati</taxon>
        <taxon>Pseudomonadota</taxon>
        <taxon>Alphaproteobacteria</taxon>
        <taxon>Hyphomicrobiales</taxon>
        <taxon>Pleomorphomonadaceae</taxon>
        <taxon>Methylobrevis</taxon>
    </lineage>
</organism>
<evidence type="ECO:0000313" key="3">
    <source>
        <dbReference type="EMBL" id="MBH0239164.1"/>
    </source>
</evidence>
<dbReference type="SUPFAM" id="SSF48613">
    <property type="entry name" value="Heme oxygenase-like"/>
    <property type="match status" value="1"/>
</dbReference>
<dbReference type="RefSeq" id="WP_197312253.1">
    <property type="nucleotide sequence ID" value="NZ_JADZLT010000053.1"/>
</dbReference>
<dbReference type="InterPro" id="IPR050967">
    <property type="entry name" value="Thiamine_Salvage_TenA"/>
</dbReference>
<evidence type="ECO:0000259" key="2">
    <source>
        <dbReference type="Pfam" id="PF03070"/>
    </source>
</evidence>
<dbReference type="Proteomes" id="UP000631694">
    <property type="component" value="Unassembled WGS sequence"/>
</dbReference>
<dbReference type="Pfam" id="PF03070">
    <property type="entry name" value="TENA_THI-4"/>
    <property type="match status" value="1"/>
</dbReference>
<evidence type="ECO:0000256" key="1">
    <source>
        <dbReference type="RuleBase" id="RU363093"/>
    </source>
</evidence>
<dbReference type="InterPro" id="IPR016084">
    <property type="entry name" value="Haem_Oase-like_multi-hlx"/>
</dbReference>
<dbReference type="GO" id="GO:0050334">
    <property type="term" value="F:thiaminase activity"/>
    <property type="evidence" value="ECO:0007669"/>
    <property type="project" value="UniProtKB-EC"/>
</dbReference>
<dbReference type="EC" id="3.5.99.2" evidence="1"/>
<feature type="domain" description="Thiaminase-2/PQQC" evidence="2">
    <location>
        <begin position="15"/>
        <end position="218"/>
    </location>
</feature>
<gene>
    <name evidence="3" type="primary">tenA</name>
    <name evidence="3" type="ORF">I5731_15165</name>
</gene>
<dbReference type="InterPro" id="IPR004305">
    <property type="entry name" value="Thiaminase-2/PQQC"/>
</dbReference>
<dbReference type="CDD" id="cd19367">
    <property type="entry name" value="TenA_C_ScTHI20-like"/>
    <property type="match status" value="1"/>
</dbReference>
<dbReference type="PANTHER" id="PTHR43198:SF2">
    <property type="entry name" value="SI:CH1073-67J19.1-RELATED"/>
    <property type="match status" value="1"/>
</dbReference>
<reference evidence="3" key="1">
    <citation type="submission" date="2020-12" db="EMBL/GenBank/DDBJ databases">
        <title>Methylobrevis albus sp. nov., isolated from fresh water lack sediment.</title>
        <authorList>
            <person name="Zou Q."/>
        </authorList>
    </citation>
    <scope>NUCLEOTIDE SEQUENCE</scope>
    <source>
        <strain evidence="3">L22</strain>
    </source>
</reference>